<gene>
    <name evidence="1" type="ORF">L6452_37666</name>
</gene>
<evidence type="ECO:0000313" key="2">
    <source>
        <dbReference type="Proteomes" id="UP001055879"/>
    </source>
</evidence>
<protein>
    <submittedName>
        <fullName evidence="1">Uncharacterized protein</fullName>
    </submittedName>
</protein>
<evidence type="ECO:0000313" key="1">
    <source>
        <dbReference type="EMBL" id="KAI3678377.1"/>
    </source>
</evidence>
<dbReference type="EMBL" id="CM042060">
    <property type="protein sequence ID" value="KAI3678377.1"/>
    <property type="molecule type" value="Genomic_DNA"/>
</dbReference>
<proteinExistence type="predicted"/>
<reference evidence="1 2" key="2">
    <citation type="journal article" date="2022" name="Mol. Ecol. Resour.">
        <title>The genomes of chicory, endive, great burdock and yacon provide insights into Asteraceae paleo-polyploidization history and plant inulin production.</title>
        <authorList>
            <person name="Fan W."/>
            <person name="Wang S."/>
            <person name="Wang H."/>
            <person name="Wang A."/>
            <person name="Jiang F."/>
            <person name="Liu H."/>
            <person name="Zhao H."/>
            <person name="Xu D."/>
            <person name="Zhang Y."/>
        </authorList>
    </citation>
    <scope>NUCLEOTIDE SEQUENCE [LARGE SCALE GENOMIC DNA]</scope>
    <source>
        <strain evidence="2">cv. Niubang</strain>
    </source>
</reference>
<dbReference type="Proteomes" id="UP001055879">
    <property type="component" value="Linkage Group LG14"/>
</dbReference>
<keyword evidence="2" id="KW-1185">Reference proteome</keyword>
<name>A0ACB8Y3K8_ARCLA</name>
<organism evidence="1 2">
    <name type="scientific">Arctium lappa</name>
    <name type="common">Greater burdock</name>
    <name type="synonym">Lappa major</name>
    <dbReference type="NCBI Taxonomy" id="4217"/>
    <lineage>
        <taxon>Eukaryota</taxon>
        <taxon>Viridiplantae</taxon>
        <taxon>Streptophyta</taxon>
        <taxon>Embryophyta</taxon>
        <taxon>Tracheophyta</taxon>
        <taxon>Spermatophyta</taxon>
        <taxon>Magnoliopsida</taxon>
        <taxon>eudicotyledons</taxon>
        <taxon>Gunneridae</taxon>
        <taxon>Pentapetalae</taxon>
        <taxon>asterids</taxon>
        <taxon>campanulids</taxon>
        <taxon>Asterales</taxon>
        <taxon>Asteraceae</taxon>
        <taxon>Carduoideae</taxon>
        <taxon>Cardueae</taxon>
        <taxon>Arctiinae</taxon>
        <taxon>Arctium</taxon>
    </lineage>
</organism>
<comment type="caution">
    <text evidence="1">The sequence shown here is derived from an EMBL/GenBank/DDBJ whole genome shotgun (WGS) entry which is preliminary data.</text>
</comment>
<accession>A0ACB8Y3K8</accession>
<sequence>MEPKAAAGKKPAATEKAPTEKSPAEKKPKAEKNLPKDPPAAGADKKKTRHKKSVETCKIYIFKCYHIRLSQCDTLGYNNRFHDRNHWVITLGYHNRMFGVEVVSKQSETARDRVAFRATEAASEGATTRARVITSHARLRDE</sequence>
<reference evidence="2" key="1">
    <citation type="journal article" date="2022" name="Mol. Ecol. Resour.">
        <title>The genomes of chicory, endive, great burdock and yacon provide insights into Asteraceae palaeo-polyploidization history and plant inulin production.</title>
        <authorList>
            <person name="Fan W."/>
            <person name="Wang S."/>
            <person name="Wang H."/>
            <person name="Wang A."/>
            <person name="Jiang F."/>
            <person name="Liu H."/>
            <person name="Zhao H."/>
            <person name="Xu D."/>
            <person name="Zhang Y."/>
        </authorList>
    </citation>
    <scope>NUCLEOTIDE SEQUENCE [LARGE SCALE GENOMIC DNA]</scope>
    <source>
        <strain evidence="2">cv. Niubang</strain>
    </source>
</reference>